<feature type="domain" description="Enoyl reductase (ER)" evidence="1">
    <location>
        <begin position="11"/>
        <end position="319"/>
    </location>
</feature>
<evidence type="ECO:0000313" key="3">
    <source>
        <dbReference type="Proteomes" id="UP000028488"/>
    </source>
</evidence>
<reference evidence="2 3" key="1">
    <citation type="submission" date="2014-07" db="EMBL/GenBank/DDBJ databases">
        <title>Genome Sequence of Rhodococcus opacus Strain R7, a Biodegrader of Mono- and Polycyclic Aromatic Hydrocarbons.</title>
        <authorList>
            <person name="Di Gennaro P."/>
            <person name="Zampolli J."/>
            <person name="Presti I."/>
            <person name="Cappelletti M."/>
            <person name="D'Ursi P."/>
            <person name="Orro A."/>
            <person name="Mezzelani A."/>
            <person name="Milanesi L."/>
        </authorList>
    </citation>
    <scope>NUCLEOTIDE SEQUENCE [LARGE SCALE GENOMIC DNA]</scope>
    <source>
        <strain evidence="2 3">R7</strain>
        <plasmid evidence="2">pPDG1</plasmid>
    </source>
</reference>
<dbReference type="Pfam" id="PF00107">
    <property type="entry name" value="ADH_zinc_N"/>
    <property type="match status" value="1"/>
</dbReference>
<dbReference type="InterPro" id="IPR036291">
    <property type="entry name" value="NAD(P)-bd_dom_sf"/>
</dbReference>
<dbReference type="Proteomes" id="UP000028488">
    <property type="component" value="Plasmid pPDG1"/>
</dbReference>
<protein>
    <submittedName>
        <fullName evidence="2">Alcohol dehydrogenase</fullName>
    </submittedName>
</protein>
<dbReference type="EMBL" id="CP008948">
    <property type="protein sequence ID" value="AII10451.1"/>
    <property type="molecule type" value="Genomic_DNA"/>
</dbReference>
<dbReference type="PROSITE" id="PS01162">
    <property type="entry name" value="QOR_ZETA_CRYSTAL"/>
    <property type="match status" value="1"/>
</dbReference>
<dbReference type="Pfam" id="PF08240">
    <property type="entry name" value="ADH_N"/>
    <property type="match status" value="1"/>
</dbReference>
<gene>
    <name evidence="2" type="ORF">EP51_39880</name>
</gene>
<sequence>MKAVQISTLDGPGAVEFVDLDEPVAAVDEIVIDVKAVGVSFVDALMTRGKYQVRPELPFVPGVEVAGLVRSAPDGASVKAGDRCAAYIPRGGYAEVVVAKPSVTFPLPDELSFHQGAAFAMNFQTVHFALVRRGRVKAGEHVLVHGAAGGVGTAAIQVAKGLGATVTAVVDSDANVGVAESAGADAVVVAGDGWAEAVRAAAPGGVDVTVDPVGGDFFADSIRLLRREGRHLVIGFAAGGIPEIAVNRLLLKNIDVVGVYWGGFIEADESIAAESAAELTRLAREGFIRPVVGNVYPLADAAKALTAMEDRTASGKVVLAVDVVD</sequence>
<dbReference type="InterPro" id="IPR020843">
    <property type="entry name" value="ER"/>
</dbReference>
<dbReference type="GO" id="GO:0016491">
    <property type="term" value="F:oxidoreductase activity"/>
    <property type="evidence" value="ECO:0007669"/>
    <property type="project" value="InterPro"/>
</dbReference>
<dbReference type="InterPro" id="IPR013149">
    <property type="entry name" value="ADH-like_C"/>
</dbReference>
<dbReference type="CDD" id="cd08241">
    <property type="entry name" value="QOR1"/>
    <property type="match status" value="1"/>
</dbReference>
<dbReference type="InterPro" id="IPR011032">
    <property type="entry name" value="GroES-like_sf"/>
</dbReference>
<dbReference type="SUPFAM" id="SSF50129">
    <property type="entry name" value="GroES-like"/>
    <property type="match status" value="1"/>
</dbReference>
<dbReference type="InterPro" id="IPR002364">
    <property type="entry name" value="Quin_OxRdtase/zeta-crystal_CS"/>
</dbReference>
<dbReference type="SMART" id="SM00829">
    <property type="entry name" value="PKS_ER"/>
    <property type="match status" value="1"/>
</dbReference>
<keyword evidence="2" id="KW-0614">Plasmid</keyword>
<proteinExistence type="predicted"/>
<dbReference type="InterPro" id="IPR013154">
    <property type="entry name" value="ADH-like_N"/>
</dbReference>
<evidence type="ECO:0000259" key="1">
    <source>
        <dbReference type="SMART" id="SM00829"/>
    </source>
</evidence>
<dbReference type="Gene3D" id="3.40.50.720">
    <property type="entry name" value="NAD(P)-binding Rossmann-like Domain"/>
    <property type="match status" value="1"/>
</dbReference>
<dbReference type="PANTHER" id="PTHR43677">
    <property type="entry name" value="SHORT-CHAIN DEHYDROGENASE/REDUCTASE"/>
    <property type="match status" value="1"/>
</dbReference>
<evidence type="ECO:0000313" key="2">
    <source>
        <dbReference type="EMBL" id="AII10451.1"/>
    </source>
</evidence>
<dbReference type="AlphaFoldDB" id="A0A076EXB7"/>
<dbReference type="PANTHER" id="PTHR43677:SF4">
    <property type="entry name" value="QUINONE OXIDOREDUCTASE-LIKE PROTEIN 2"/>
    <property type="match status" value="1"/>
</dbReference>
<organism evidence="2 3">
    <name type="scientific">Rhodococcus opacus</name>
    <name type="common">Nocardia opaca</name>
    <dbReference type="NCBI Taxonomy" id="37919"/>
    <lineage>
        <taxon>Bacteria</taxon>
        <taxon>Bacillati</taxon>
        <taxon>Actinomycetota</taxon>
        <taxon>Actinomycetes</taxon>
        <taxon>Mycobacteriales</taxon>
        <taxon>Nocardiaceae</taxon>
        <taxon>Rhodococcus</taxon>
    </lineage>
</organism>
<dbReference type="Gene3D" id="3.90.180.10">
    <property type="entry name" value="Medium-chain alcohol dehydrogenases, catalytic domain"/>
    <property type="match status" value="1"/>
</dbReference>
<dbReference type="GO" id="GO:0008270">
    <property type="term" value="F:zinc ion binding"/>
    <property type="evidence" value="ECO:0007669"/>
    <property type="project" value="InterPro"/>
</dbReference>
<dbReference type="RefSeq" id="WP_128642547.1">
    <property type="nucleotide sequence ID" value="NZ_CP008948.1"/>
</dbReference>
<dbReference type="InterPro" id="IPR051397">
    <property type="entry name" value="Zn-ADH-like_protein"/>
</dbReference>
<dbReference type="SUPFAM" id="SSF51735">
    <property type="entry name" value="NAD(P)-binding Rossmann-fold domains"/>
    <property type="match status" value="1"/>
</dbReference>
<accession>A0A076EXB7</accession>
<name>A0A076EXB7_RHOOP</name>
<geneLocation type="plasmid" evidence="2 3">
    <name>pPDG1</name>
</geneLocation>